<keyword evidence="3" id="KW-1185">Reference proteome</keyword>
<proteinExistence type="predicted"/>
<dbReference type="EMBL" id="QJKJ01011616">
    <property type="protein sequence ID" value="RDX70654.1"/>
    <property type="molecule type" value="Genomic_DNA"/>
</dbReference>
<evidence type="ECO:0000256" key="1">
    <source>
        <dbReference type="SAM" id="MobiDB-lite"/>
    </source>
</evidence>
<evidence type="ECO:0000313" key="3">
    <source>
        <dbReference type="Proteomes" id="UP000257109"/>
    </source>
</evidence>
<evidence type="ECO:0000313" key="2">
    <source>
        <dbReference type="EMBL" id="RDX70654.1"/>
    </source>
</evidence>
<name>A0A371EXC6_MUCPR</name>
<reference evidence="2" key="1">
    <citation type="submission" date="2018-05" db="EMBL/GenBank/DDBJ databases">
        <title>Draft genome of Mucuna pruriens seed.</title>
        <authorList>
            <person name="Nnadi N.E."/>
            <person name="Vos R."/>
            <person name="Hasami M.H."/>
            <person name="Devisetty U.K."/>
            <person name="Aguiy J.C."/>
        </authorList>
    </citation>
    <scope>NUCLEOTIDE SEQUENCE [LARGE SCALE GENOMIC DNA]</scope>
    <source>
        <strain evidence="2">JCA_2017</strain>
    </source>
</reference>
<dbReference type="OrthoDB" id="1418540at2759"/>
<dbReference type="Proteomes" id="UP000257109">
    <property type="component" value="Unassembled WGS sequence"/>
</dbReference>
<dbReference type="AlphaFoldDB" id="A0A371EXC6"/>
<comment type="caution">
    <text evidence="2">The sequence shown here is derived from an EMBL/GenBank/DDBJ whole genome shotgun (WGS) entry which is preliminary data.</text>
</comment>
<gene>
    <name evidence="2" type="ORF">CR513_50078</name>
</gene>
<feature type="region of interest" description="Disordered" evidence="1">
    <location>
        <begin position="73"/>
        <end position="97"/>
    </location>
</feature>
<feature type="non-terminal residue" evidence="2">
    <location>
        <position position="1"/>
    </location>
</feature>
<organism evidence="2 3">
    <name type="scientific">Mucuna pruriens</name>
    <name type="common">Velvet bean</name>
    <name type="synonym">Dolichos pruriens</name>
    <dbReference type="NCBI Taxonomy" id="157652"/>
    <lineage>
        <taxon>Eukaryota</taxon>
        <taxon>Viridiplantae</taxon>
        <taxon>Streptophyta</taxon>
        <taxon>Embryophyta</taxon>
        <taxon>Tracheophyta</taxon>
        <taxon>Spermatophyta</taxon>
        <taxon>Magnoliopsida</taxon>
        <taxon>eudicotyledons</taxon>
        <taxon>Gunneridae</taxon>
        <taxon>Pentapetalae</taxon>
        <taxon>rosids</taxon>
        <taxon>fabids</taxon>
        <taxon>Fabales</taxon>
        <taxon>Fabaceae</taxon>
        <taxon>Papilionoideae</taxon>
        <taxon>50 kb inversion clade</taxon>
        <taxon>NPAAA clade</taxon>
        <taxon>indigoferoid/millettioid clade</taxon>
        <taxon>Phaseoleae</taxon>
        <taxon>Mucuna</taxon>
    </lineage>
</organism>
<protein>
    <submittedName>
        <fullName evidence="2">Uncharacterized protein</fullName>
    </submittedName>
</protein>
<accession>A0A371EXC6</accession>
<sequence length="182" mass="20581">MAIQFQLPTIEREMVTIFIETLPSPLLRQGGKKCRLQLHRPSGGGLPRQTTTRIRQEAYAKEEEGKNQCCIGRTHLPTRKGKSPLIPNSNPTKGIKASYGLRKPTTNTLHTSISAANRRKAAVSSRPSQQNTRRTPRMLAPIPMTYTKLFPLLLKEKLLETIPFKPLEPPYPRSYNHNARCD</sequence>